<dbReference type="InParanoid" id="B5YMT3"/>
<dbReference type="InterPro" id="IPR015507">
    <property type="entry name" value="rRNA-MeTfrase_E"/>
</dbReference>
<dbReference type="Gene3D" id="3.40.50.150">
    <property type="entry name" value="Vaccinia Virus protein VP39"/>
    <property type="match status" value="1"/>
</dbReference>
<evidence type="ECO:0000256" key="2">
    <source>
        <dbReference type="ARBA" id="ARBA00022552"/>
    </source>
</evidence>
<dbReference type="InterPro" id="IPR002877">
    <property type="entry name" value="RNA_MeTrfase_FtsJ_dom"/>
</dbReference>
<dbReference type="EMBL" id="CP001160">
    <property type="protein sequence ID" value="ACI64864.1"/>
    <property type="molecule type" value="Genomic_DNA"/>
</dbReference>
<organism evidence="9 10">
    <name type="scientific">Thalassiosira pseudonana</name>
    <name type="common">Marine diatom</name>
    <name type="synonym">Cyclotella nana</name>
    <dbReference type="NCBI Taxonomy" id="35128"/>
    <lineage>
        <taxon>Eukaryota</taxon>
        <taxon>Sar</taxon>
        <taxon>Stramenopiles</taxon>
        <taxon>Ochrophyta</taxon>
        <taxon>Bacillariophyta</taxon>
        <taxon>Coscinodiscophyceae</taxon>
        <taxon>Thalassiosirophycidae</taxon>
        <taxon>Thalassiosirales</taxon>
        <taxon>Thalassiosiraceae</taxon>
        <taxon>Thalassiosira</taxon>
    </lineage>
</organism>
<dbReference type="AlphaFoldDB" id="B5YMT3"/>
<keyword evidence="2" id="KW-0698">rRNA processing</keyword>
<reference evidence="9 10" key="2">
    <citation type="journal article" date="2008" name="Nature">
        <title>The Phaeodactylum genome reveals the evolutionary history of diatom genomes.</title>
        <authorList>
            <person name="Bowler C."/>
            <person name="Allen A.E."/>
            <person name="Badger J.H."/>
            <person name="Grimwood J."/>
            <person name="Jabbari K."/>
            <person name="Kuo A."/>
            <person name="Maheswari U."/>
            <person name="Martens C."/>
            <person name="Maumus F."/>
            <person name="Otillar R.P."/>
            <person name="Rayko E."/>
            <person name="Salamov A."/>
            <person name="Vandepoele K."/>
            <person name="Beszteri B."/>
            <person name="Gruber A."/>
            <person name="Heijde M."/>
            <person name="Katinka M."/>
            <person name="Mock T."/>
            <person name="Valentin K."/>
            <person name="Verret F."/>
            <person name="Berges J.A."/>
            <person name="Brownlee C."/>
            <person name="Cadoret J.P."/>
            <person name="Chiovitti A."/>
            <person name="Choi C.J."/>
            <person name="Coesel S."/>
            <person name="De Martino A."/>
            <person name="Detter J.C."/>
            <person name="Durkin C."/>
            <person name="Falciatore A."/>
            <person name="Fournet J."/>
            <person name="Haruta M."/>
            <person name="Huysman M.J."/>
            <person name="Jenkins B.D."/>
            <person name="Jiroutova K."/>
            <person name="Jorgensen R.E."/>
            <person name="Joubert Y."/>
            <person name="Kaplan A."/>
            <person name="Kroger N."/>
            <person name="Kroth P.G."/>
            <person name="La Roche J."/>
            <person name="Lindquist E."/>
            <person name="Lommer M."/>
            <person name="Martin-Jezequel V."/>
            <person name="Lopez P.J."/>
            <person name="Lucas S."/>
            <person name="Mangogna M."/>
            <person name="McGinnis K."/>
            <person name="Medlin L.K."/>
            <person name="Montsant A."/>
            <person name="Oudot-Le Secq M.P."/>
            <person name="Napoli C."/>
            <person name="Obornik M."/>
            <person name="Parker M.S."/>
            <person name="Petit J.L."/>
            <person name="Porcel B.M."/>
            <person name="Poulsen N."/>
            <person name="Robison M."/>
            <person name="Rychlewski L."/>
            <person name="Rynearson T.A."/>
            <person name="Schmutz J."/>
            <person name="Shapiro H."/>
            <person name="Siaut M."/>
            <person name="Stanley M."/>
            <person name="Sussman M.R."/>
            <person name="Taylor A.R."/>
            <person name="Vardi A."/>
            <person name="von Dassow P."/>
            <person name="Vyverman W."/>
            <person name="Willis A."/>
            <person name="Wyrwicz L.S."/>
            <person name="Rokhsar D.S."/>
            <person name="Weissenbach J."/>
            <person name="Armbrust E.V."/>
            <person name="Green B.R."/>
            <person name="Van de Peer Y."/>
            <person name="Grigoriev I.V."/>
        </authorList>
    </citation>
    <scope>NUCLEOTIDE SEQUENCE [LARGE SCALE GENOMIC DNA]</scope>
    <source>
        <strain evidence="9 10">CCMP1335</strain>
    </source>
</reference>
<dbReference type="GO" id="GO:0008650">
    <property type="term" value="F:rRNA (uridine-2'-O-)-methyltransferase activity"/>
    <property type="evidence" value="ECO:0000318"/>
    <property type="project" value="GO_Central"/>
</dbReference>
<evidence type="ECO:0000313" key="9">
    <source>
        <dbReference type="EMBL" id="ACI64864.1"/>
    </source>
</evidence>
<dbReference type="HAMAP" id="MF_01547">
    <property type="entry name" value="RNA_methyltr_E"/>
    <property type="match status" value="1"/>
</dbReference>
<dbReference type="Pfam" id="PF01728">
    <property type="entry name" value="FtsJ"/>
    <property type="match status" value="1"/>
</dbReference>
<keyword evidence="5 7" id="KW-0949">S-adenosyl-L-methionine</keyword>
<gene>
    <name evidence="9" type="ORF">THAPS_263142</name>
</gene>
<dbReference type="InterPro" id="IPR029063">
    <property type="entry name" value="SAM-dependent_MTases_sf"/>
</dbReference>
<keyword evidence="3 9" id="KW-0489">Methyltransferase</keyword>
<proteinExistence type="inferred from homology"/>
<dbReference type="GO" id="GO:0001510">
    <property type="term" value="P:RNA methylation"/>
    <property type="evidence" value="ECO:0000318"/>
    <property type="project" value="GO_Central"/>
</dbReference>
<evidence type="ECO:0000256" key="3">
    <source>
        <dbReference type="ARBA" id="ARBA00022603"/>
    </source>
</evidence>
<evidence type="ECO:0000256" key="7">
    <source>
        <dbReference type="PIRSR" id="PIRSR005461-1"/>
    </source>
</evidence>
<dbReference type="PIRSF" id="PIRSF005461">
    <property type="entry name" value="23S_rRNA_mtase"/>
    <property type="match status" value="1"/>
</dbReference>
<dbReference type="PANTHER" id="PTHR10920">
    <property type="entry name" value="RIBOSOMAL RNA METHYLTRANSFERASE"/>
    <property type="match status" value="1"/>
</dbReference>
<dbReference type="PANTHER" id="PTHR10920:SF18">
    <property type="entry name" value="RRNA METHYLTRANSFERASE 2, MITOCHONDRIAL"/>
    <property type="match status" value="1"/>
</dbReference>
<dbReference type="PaxDb" id="35128-Thaps263142"/>
<keyword evidence="4 9" id="KW-0808">Transferase</keyword>
<sequence length="282" mass="31153">MHNLSYHLCTTRQRSISAECITSFCSIRGKHSQSQGRNIKQSSRTWLERQQKDPYVHQAKKEGLPSRASFKLKEINEETNTPQPKRLIAPNMLVLDLGAAPGGWSLYASTQLVASQGGAVVAVDLLPLSTEGDVIGRIENNLHGQFTFIQGDFTEKHVRDDIMDSFAQLSGNQTLPGLIVSDMAPHFTGDTKTDALQTINLCEQALTFAVGDDCFDNSYSPRDAKGTLASGGSFLCKYFSCGKENELDLMEAIKRAFRSVHVLKPKASRKESSEMYLLGLDF</sequence>
<dbReference type="OMA" id="HRQTDHL"/>
<comment type="similarity">
    <text evidence="1">Belongs to the class I-like SAM-binding methyltransferase superfamily. RNA methyltransferase RlmE family.</text>
</comment>
<reference evidence="9 10" key="1">
    <citation type="journal article" date="2004" name="Science">
        <title>The genome of the diatom Thalassiosira pseudonana: ecology, evolution, and metabolism.</title>
        <authorList>
            <person name="Armbrust E.V."/>
            <person name="Berges J.A."/>
            <person name="Bowler C."/>
            <person name="Green B.R."/>
            <person name="Martinez D."/>
            <person name="Putnam N.H."/>
            <person name="Zhou S."/>
            <person name="Allen A.E."/>
            <person name="Apt K.E."/>
            <person name="Bechner M."/>
            <person name="Brzezinski M.A."/>
            <person name="Chaal B.K."/>
            <person name="Chiovitti A."/>
            <person name="Davis A.K."/>
            <person name="Demarest M.S."/>
            <person name="Detter J.C."/>
            <person name="Glavina T."/>
            <person name="Goodstein D."/>
            <person name="Hadi M.Z."/>
            <person name="Hellsten U."/>
            <person name="Hildebrand M."/>
            <person name="Jenkins B.D."/>
            <person name="Jurka J."/>
            <person name="Kapitonov V.V."/>
            <person name="Kroger N."/>
            <person name="Lau W.W."/>
            <person name="Lane T.W."/>
            <person name="Larimer F.W."/>
            <person name="Lippmeier J.C."/>
            <person name="Lucas S."/>
            <person name="Medina M."/>
            <person name="Montsant A."/>
            <person name="Obornik M."/>
            <person name="Parker M.S."/>
            <person name="Palenik B."/>
            <person name="Pazour G.J."/>
            <person name="Richardson P.M."/>
            <person name="Rynearson T.A."/>
            <person name="Saito M.A."/>
            <person name="Schwartz D.C."/>
            <person name="Thamatrakoln K."/>
            <person name="Valentin K."/>
            <person name="Vardi A."/>
            <person name="Wilkerson F.P."/>
            <person name="Rokhsar D.S."/>
        </authorList>
    </citation>
    <scope>NUCLEOTIDE SEQUENCE [LARGE SCALE GENOMIC DNA]</scope>
    <source>
        <strain evidence="9 10">CCMP1335</strain>
    </source>
</reference>
<evidence type="ECO:0000256" key="5">
    <source>
        <dbReference type="ARBA" id="ARBA00022691"/>
    </source>
</evidence>
<feature type="domain" description="Ribosomal RNA methyltransferase FtsJ" evidence="8">
    <location>
        <begin position="66"/>
        <end position="282"/>
    </location>
</feature>
<evidence type="ECO:0000259" key="8">
    <source>
        <dbReference type="Pfam" id="PF01728"/>
    </source>
</evidence>
<dbReference type="Proteomes" id="UP000001449">
    <property type="component" value="Chromosome 7"/>
</dbReference>
<name>B5YMT3_THAPS</name>
<evidence type="ECO:0000313" key="10">
    <source>
        <dbReference type="Proteomes" id="UP000001449"/>
    </source>
</evidence>
<dbReference type="InterPro" id="IPR050082">
    <property type="entry name" value="RNA_methyltr_RlmE"/>
</dbReference>
<dbReference type="eggNOG" id="KOG4589">
    <property type="taxonomic scope" value="Eukaryota"/>
</dbReference>
<keyword evidence="10" id="KW-1185">Reference proteome</keyword>
<dbReference type="KEGG" id="tps:THAPS_263142"/>
<dbReference type="HOGENOM" id="CLU_009422_4_0_1"/>
<protein>
    <recommendedName>
        <fullName evidence="6">rRNA methyltransferase 2, mitochondrial</fullName>
    </recommendedName>
</protein>
<dbReference type="RefSeq" id="XP_002296147.1">
    <property type="nucleotide sequence ID" value="XM_002296111.1"/>
</dbReference>
<dbReference type="STRING" id="35128.B5YMT3"/>
<feature type="active site" description="Proton acceptor" evidence="7">
    <location>
        <position position="237"/>
    </location>
</feature>
<dbReference type="SUPFAM" id="SSF53335">
    <property type="entry name" value="S-adenosyl-L-methionine-dependent methyltransferases"/>
    <property type="match status" value="1"/>
</dbReference>
<dbReference type="CDD" id="cd02440">
    <property type="entry name" value="AdoMet_MTases"/>
    <property type="match status" value="1"/>
</dbReference>
<feature type="non-terminal residue" evidence="9">
    <location>
        <position position="1"/>
    </location>
</feature>
<evidence type="ECO:0000256" key="4">
    <source>
        <dbReference type="ARBA" id="ARBA00022679"/>
    </source>
</evidence>
<accession>B5YMT3</accession>
<evidence type="ECO:0000256" key="1">
    <source>
        <dbReference type="ARBA" id="ARBA00009258"/>
    </source>
</evidence>
<dbReference type="GeneID" id="7444086"/>
<evidence type="ECO:0000256" key="6">
    <source>
        <dbReference type="ARBA" id="ARBA00041184"/>
    </source>
</evidence>